<dbReference type="PANTHER" id="PTHR47294">
    <property type="entry name" value="OS08G0431150 PROTEIN"/>
    <property type="match status" value="1"/>
</dbReference>
<accession>A0A1S3ZMV5</accession>
<dbReference type="OMA" id="ADIRCKN"/>
<dbReference type="OrthoDB" id="1649273at2759"/>
<organism evidence="1 2">
    <name type="scientific">Nicotiana tabacum</name>
    <name type="common">Common tobacco</name>
    <dbReference type="NCBI Taxonomy" id="4097"/>
    <lineage>
        <taxon>Eukaryota</taxon>
        <taxon>Viridiplantae</taxon>
        <taxon>Streptophyta</taxon>
        <taxon>Embryophyta</taxon>
        <taxon>Tracheophyta</taxon>
        <taxon>Spermatophyta</taxon>
        <taxon>Magnoliopsida</taxon>
        <taxon>eudicotyledons</taxon>
        <taxon>Gunneridae</taxon>
        <taxon>Pentapetalae</taxon>
        <taxon>asterids</taxon>
        <taxon>lamiids</taxon>
        <taxon>Solanales</taxon>
        <taxon>Solanaceae</taxon>
        <taxon>Nicotianoideae</taxon>
        <taxon>Nicotianeae</taxon>
        <taxon>Nicotiana</taxon>
    </lineage>
</organism>
<reference evidence="1" key="1">
    <citation type="journal article" date="2014" name="Nat. Commun.">
        <title>The tobacco genome sequence and its comparison with those of tomato and potato.</title>
        <authorList>
            <person name="Sierro N."/>
            <person name="Battey J.N."/>
            <person name="Ouadi S."/>
            <person name="Bakaher N."/>
            <person name="Bovet L."/>
            <person name="Willig A."/>
            <person name="Goepfert S."/>
            <person name="Peitsch M.C."/>
            <person name="Ivanov N.V."/>
        </authorList>
    </citation>
    <scope>NUCLEOTIDE SEQUENCE [LARGE SCALE GENOMIC DNA]</scope>
</reference>
<proteinExistence type="predicted"/>
<dbReference type="GeneID" id="107788533"/>
<dbReference type="AlphaFoldDB" id="A0A1S3ZMV5"/>
<dbReference type="Proteomes" id="UP000790787">
    <property type="component" value="Chromosome 14"/>
</dbReference>
<evidence type="ECO:0000313" key="1">
    <source>
        <dbReference type="Proteomes" id="UP000790787"/>
    </source>
</evidence>
<reference evidence="2" key="2">
    <citation type="submission" date="2025-08" db="UniProtKB">
        <authorList>
            <consortium name="RefSeq"/>
        </authorList>
    </citation>
    <scope>IDENTIFICATION</scope>
    <source>
        <tissue evidence="2">Leaf</tissue>
    </source>
</reference>
<sequence>MQFVDRKKNRLSASSGVDKSMRREIPRVTLASIESLSVPLVQEVVFLADYRCTKCQQRVAEVMSKMNGETESVLVSVLEKKVTLTCNFSKESEGRVASICRNPFNRFTFVMRMFLSSCC</sequence>
<name>A0A1S3ZMV5_TOBAC</name>
<dbReference type="PANTHER" id="PTHR47294:SF6">
    <property type="entry name" value="HMA DOMAIN-CONTAINING PROTEIN"/>
    <property type="match status" value="1"/>
</dbReference>
<dbReference type="KEGG" id="nta:107788533"/>
<gene>
    <name evidence="2" type="primary">LOC107788533</name>
</gene>
<dbReference type="RefSeq" id="XP_016465692.1">
    <property type="nucleotide sequence ID" value="XM_016610206.2"/>
</dbReference>
<keyword evidence="1" id="KW-1185">Reference proteome</keyword>
<protein>
    <submittedName>
        <fullName evidence="2">Uncharacterized protein LOC107788533</fullName>
    </submittedName>
</protein>
<evidence type="ECO:0000313" key="2">
    <source>
        <dbReference type="RefSeq" id="XP_016465692.1"/>
    </source>
</evidence>
<dbReference type="PaxDb" id="4097-A0A1S3ZMV5"/>
<dbReference type="RefSeq" id="XP_016465692.1">
    <property type="nucleotide sequence ID" value="XM_016610206.1"/>
</dbReference>